<dbReference type="PANTHER" id="PTHR43482">
    <property type="entry name" value="PROTEIN AST1-RELATED"/>
    <property type="match status" value="1"/>
</dbReference>
<dbReference type="Proteomes" id="UP000184383">
    <property type="component" value="Unassembled WGS sequence"/>
</dbReference>
<evidence type="ECO:0000313" key="3">
    <source>
        <dbReference type="EMBL" id="OJJ29901.1"/>
    </source>
</evidence>
<dbReference type="SUPFAM" id="SSF50129">
    <property type="entry name" value="GroES-like"/>
    <property type="match status" value="1"/>
</dbReference>
<dbReference type="RefSeq" id="XP_040683578.1">
    <property type="nucleotide sequence ID" value="XM_040829095.1"/>
</dbReference>
<dbReference type="Gene3D" id="3.40.50.720">
    <property type="entry name" value="NAD(P)-binding Rossmann-like Domain"/>
    <property type="match status" value="1"/>
</dbReference>
<keyword evidence="4" id="KW-1185">Reference proteome</keyword>
<dbReference type="OrthoDB" id="3509362at2759"/>
<name>A0A1L9R4Q2_ASPWE</name>
<dbReference type="InterPro" id="IPR020843">
    <property type="entry name" value="ER"/>
</dbReference>
<feature type="domain" description="Enoyl reductase (ER)" evidence="2">
    <location>
        <begin position="21"/>
        <end position="322"/>
    </location>
</feature>
<feature type="compositionally biased region" description="Low complexity" evidence="1">
    <location>
        <begin position="8"/>
        <end position="18"/>
    </location>
</feature>
<dbReference type="GO" id="GO:0016491">
    <property type="term" value="F:oxidoreductase activity"/>
    <property type="evidence" value="ECO:0007669"/>
    <property type="project" value="InterPro"/>
</dbReference>
<dbReference type="CDD" id="cd05289">
    <property type="entry name" value="MDR_like_2"/>
    <property type="match status" value="1"/>
</dbReference>
<dbReference type="PANTHER" id="PTHR43482:SF4">
    <property type="entry name" value="ALCOHOL DEHYDROGENASE, PUTATIVE (AFU_ORTHOLOGUE AFUA_7G06260)-RELATED"/>
    <property type="match status" value="1"/>
</dbReference>
<dbReference type="GeneID" id="63744943"/>
<dbReference type="VEuPathDB" id="FungiDB:ASPWEDRAFT_121617"/>
<dbReference type="Gene3D" id="3.90.180.10">
    <property type="entry name" value="Medium-chain alcohol dehydrogenases, catalytic domain"/>
    <property type="match status" value="1"/>
</dbReference>
<dbReference type="InterPro" id="IPR011032">
    <property type="entry name" value="GroES-like_sf"/>
</dbReference>
<reference evidence="4" key="1">
    <citation type="journal article" date="2017" name="Genome Biol.">
        <title>Comparative genomics reveals high biological diversity and specific adaptations in the industrially and medically important fungal genus Aspergillus.</title>
        <authorList>
            <person name="de Vries R.P."/>
            <person name="Riley R."/>
            <person name="Wiebenga A."/>
            <person name="Aguilar-Osorio G."/>
            <person name="Amillis S."/>
            <person name="Uchima C.A."/>
            <person name="Anderluh G."/>
            <person name="Asadollahi M."/>
            <person name="Askin M."/>
            <person name="Barry K."/>
            <person name="Battaglia E."/>
            <person name="Bayram O."/>
            <person name="Benocci T."/>
            <person name="Braus-Stromeyer S.A."/>
            <person name="Caldana C."/>
            <person name="Canovas D."/>
            <person name="Cerqueira G.C."/>
            <person name="Chen F."/>
            <person name="Chen W."/>
            <person name="Choi C."/>
            <person name="Clum A."/>
            <person name="Dos Santos R.A."/>
            <person name="Damasio A.R."/>
            <person name="Diallinas G."/>
            <person name="Emri T."/>
            <person name="Fekete E."/>
            <person name="Flipphi M."/>
            <person name="Freyberg S."/>
            <person name="Gallo A."/>
            <person name="Gournas C."/>
            <person name="Habgood R."/>
            <person name="Hainaut M."/>
            <person name="Harispe M.L."/>
            <person name="Henrissat B."/>
            <person name="Hilden K.S."/>
            <person name="Hope R."/>
            <person name="Hossain A."/>
            <person name="Karabika E."/>
            <person name="Karaffa L."/>
            <person name="Karanyi Z."/>
            <person name="Krasevec N."/>
            <person name="Kuo A."/>
            <person name="Kusch H."/>
            <person name="LaButti K."/>
            <person name="Lagendijk E.L."/>
            <person name="Lapidus A."/>
            <person name="Levasseur A."/>
            <person name="Lindquist E."/>
            <person name="Lipzen A."/>
            <person name="Logrieco A.F."/>
            <person name="MacCabe A."/>
            <person name="Maekelae M.R."/>
            <person name="Malavazi I."/>
            <person name="Melin P."/>
            <person name="Meyer V."/>
            <person name="Mielnichuk N."/>
            <person name="Miskei M."/>
            <person name="Molnar A.P."/>
            <person name="Mule G."/>
            <person name="Ngan C.Y."/>
            <person name="Orejas M."/>
            <person name="Orosz E."/>
            <person name="Ouedraogo J.P."/>
            <person name="Overkamp K.M."/>
            <person name="Park H.-S."/>
            <person name="Perrone G."/>
            <person name="Piumi F."/>
            <person name="Punt P.J."/>
            <person name="Ram A.F."/>
            <person name="Ramon A."/>
            <person name="Rauscher S."/>
            <person name="Record E."/>
            <person name="Riano-Pachon D.M."/>
            <person name="Robert V."/>
            <person name="Roehrig J."/>
            <person name="Ruller R."/>
            <person name="Salamov A."/>
            <person name="Salih N.S."/>
            <person name="Samson R.A."/>
            <person name="Sandor E."/>
            <person name="Sanguinetti M."/>
            <person name="Schuetze T."/>
            <person name="Sepcic K."/>
            <person name="Shelest E."/>
            <person name="Sherlock G."/>
            <person name="Sophianopoulou V."/>
            <person name="Squina F.M."/>
            <person name="Sun H."/>
            <person name="Susca A."/>
            <person name="Todd R.B."/>
            <person name="Tsang A."/>
            <person name="Unkles S.E."/>
            <person name="van de Wiele N."/>
            <person name="van Rossen-Uffink D."/>
            <person name="Oliveira J.V."/>
            <person name="Vesth T.C."/>
            <person name="Visser J."/>
            <person name="Yu J.-H."/>
            <person name="Zhou M."/>
            <person name="Andersen M.R."/>
            <person name="Archer D.B."/>
            <person name="Baker S.E."/>
            <person name="Benoit I."/>
            <person name="Brakhage A.A."/>
            <person name="Braus G.H."/>
            <person name="Fischer R."/>
            <person name="Frisvad J.C."/>
            <person name="Goldman G.H."/>
            <person name="Houbraken J."/>
            <person name="Oakley B."/>
            <person name="Pocsi I."/>
            <person name="Scazzocchio C."/>
            <person name="Seiboth B."/>
            <person name="vanKuyk P.A."/>
            <person name="Wortman J."/>
            <person name="Dyer P.S."/>
            <person name="Grigoriev I.V."/>
        </authorList>
    </citation>
    <scope>NUCLEOTIDE SEQUENCE [LARGE SCALE GENOMIC DNA]</scope>
    <source>
        <strain evidence="4">DTO 134E9</strain>
    </source>
</reference>
<proteinExistence type="predicted"/>
<evidence type="ECO:0000313" key="4">
    <source>
        <dbReference type="Proteomes" id="UP000184383"/>
    </source>
</evidence>
<dbReference type="Pfam" id="PF08240">
    <property type="entry name" value="ADH_N"/>
    <property type="match status" value="1"/>
</dbReference>
<protein>
    <recommendedName>
        <fullName evidence="2">Enoyl reductase (ER) domain-containing protein</fullName>
    </recommendedName>
</protein>
<organism evidence="3 4">
    <name type="scientific">Aspergillus wentii DTO 134E9</name>
    <dbReference type="NCBI Taxonomy" id="1073089"/>
    <lineage>
        <taxon>Eukaryota</taxon>
        <taxon>Fungi</taxon>
        <taxon>Dikarya</taxon>
        <taxon>Ascomycota</taxon>
        <taxon>Pezizomycotina</taxon>
        <taxon>Eurotiomycetes</taxon>
        <taxon>Eurotiomycetidae</taxon>
        <taxon>Eurotiales</taxon>
        <taxon>Aspergillaceae</taxon>
        <taxon>Aspergillus</taxon>
        <taxon>Aspergillus subgen. Cremei</taxon>
    </lineage>
</organism>
<evidence type="ECO:0000256" key="1">
    <source>
        <dbReference type="SAM" id="MobiDB-lite"/>
    </source>
</evidence>
<dbReference type="EMBL" id="KV878218">
    <property type="protein sequence ID" value="OJJ29901.1"/>
    <property type="molecule type" value="Genomic_DNA"/>
</dbReference>
<dbReference type="InterPro" id="IPR052585">
    <property type="entry name" value="Lipid_raft_assoc_Zn_ADH"/>
</dbReference>
<gene>
    <name evidence="3" type="ORF">ASPWEDRAFT_121617</name>
</gene>
<dbReference type="STRING" id="1073089.A0A1L9R4Q2"/>
<accession>A0A1L9R4Q2</accession>
<dbReference type="SUPFAM" id="SSF51735">
    <property type="entry name" value="NAD(P)-binding Rossmann-fold domains"/>
    <property type="match status" value="1"/>
</dbReference>
<dbReference type="InterPro" id="IPR013154">
    <property type="entry name" value="ADH-like_N"/>
</dbReference>
<dbReference type="InterPro" id="IPR036291">
    <property type="entry name" value="NAD(P)-bd_dom_sf"/>
</dbReference>
<dbReference type="Pfam" id="PF13602">
    <property type="entry name" value="ADH_zinc_N_2"/>
    <property type="match status" value="1"/>
</dbReference>
<feature type="region of interest" description="Disordered" evidence="1">
    <location>
        <begin position="1"/>
        <end position="25"/>
    </location>
</feature>
<dbReference type="SMART" id="SM00829">
    <property type="entry name" value="PKS_ER"/>
    <property type="match status" value="1"/>
</dbReference>
<dbReference type="AlphaFoldDB" id="A0A1L9R4Q2"/>
<evidence type="ECO:0000259" key="2">
    <source>
        <dbReference type="SMART" id="SM00829"/>
    </source>
</evidence>
<sequence length="324" mass="34955">MQAIRVHPSSTSPSYSPSNPAPPSALHLDNIPISKPSQRGDLLVRVKASTVVRDMLTWPETYQHEYAIPGNDFSGIVIETFSDGRFKPGDEVFGMANPDRGSTWAEYAILKESEVALKPKTLTWEEAASLPLSAQTAVEAFQHAGINVDGGARKKVLITGAAGGVGMYLVQIGAIAGVHVVAATSSNARNEEFLRGLGASQVVEYGDLHASENEFDAIIDTVGGEILEKCWSYVKGNGALISVDSASFDFVAEHKERGLRREGVKALFFIIKGDSHNLQKLANWTDSGKLKPFIVDSFPISQAQQAYEYASGRYSGRGKVIITV</sequence>